<feature type="domain" description="Major facilitator superfamily (MFS) profile" evidence="8">
    <location>
        <begin position="106"/>
        <end position="610"/>
    </location>
</feature>
<dbReference type="Pfam" id="PF07690">
    <property type="entry name" value="MFS_1"/>
    <property type="match status" value="1"/>
</dbReference>
<evidence type="ECO:0000313" key="10">
    <source>
        <dbReference type="Proteomes" id="UP000094565"/>
    </source>
</evidence>
<feature type="transmembrane region" description="Helical" evidence="7">
    <location>
        <begin position="587"/>
        <end position="606"/>
    </location>
</feature>
<keyword evidence="4 7" id="KW-0812">Transmembrane</keyword>
<evidence type="ECO:0000313" key="9">
    <source>
        <dbReference type="EMBL" id="ANZ78026.1"/>
    </source>
</evidence>
<feature type="transmembrane region" description="Helical" evidence="7">
    <location>
        <begin position="171"/>
        <end position="192"/>
    </location>
</feature>
<dbReference type="EMBL" id="CP014587">
    <property type="protein sequence ID" value="ANZ78026.1"/>
    <property type="molecule type" value="Genomic_DNA"/>
</dbReference>
<evidence type="ECO:0000256" key="5">
    <source>
        <dbReference type="ARBA" id="ARBA00022989"/>
    </source>
</evidence>
<feature type="transmembrane region" description="Helical" evidence="7">
    <location>
        <begin position="141"/>
        <end position="159"/>
    </location>
</feature>
<feature type="transmembrane region" description="Helical" evidence="7">
    <location>
        <begin position="337"/>
        <end position="360"/>
    </location>
</feature>
<gene>
    <name evidence="9" type="ORF">ATY40_BA7504799</name>
</gene>
<feature type="transmembrane region" description="Helical" evidence="7">
    <location>
        <begin position="381"/>
        <end position="401"/>
    </location>
</feature>
<feature type="transmembrane region" description="Helical" evidence="7">
    <location>
        <begin position="103"/>
        <end position="129"/>
    </location>
</feature>
<evidence type="ECO:0000256" key="3">
    <source>
        <dbReference type="ARBA" id="ARBA00022448"/>
    </source>
</evidence>
<comment type="similarity">
    <text evidence="2">Belongs to the major facilitator superfamily.</text>
</comment>
<keyword evidence="3" id="KW-0813">Transport</keyword>
<dbReference type="GO" id="GO:0000329">
    <property type="term" value="C:fungal-type vacuole membrane"/>
    <property type="evidence" value="ECO:0007669"/>
    <property type="project" value="TreeGrafter"/>
</dbReference>
<feature type="transmembrane region" description="Helical" evidence="7">
    <location>
        <begin position="261"/>
        <end position="285"/>
    </location>
</feature>
<evidence type="ECO:0000259" key="8">
    <source>
        <dbReference type="PROSITE" id="PS50850"/>
    </source>
</evidence>
<protein>
    <submittedName>
        <fullName evidence="9">BA75_04799T0</fullName>
    </submittedName>
</protein>
<evidence type="ECO:0000256" key="2">
    <source>
        <dbReference type="ARBA" id="ARBA00008335"/>
    </source>
</evidence>
<dbReference type="InterPro" id="IPR011701">
    <property type="entry name" value="MFS"/>
</dbReference>
<dbReference type="SUPFAM" id="SSF103473">
    <property type="entry name" value="MFS general substrate transporter"/>
    <property type="match status" value="1"/>
</dbReference>
<evidence type="ECO:0000256" key="7">
    <source>
        <dbReference type="SAM" id="Phobius"/>
    </source>
</evidence>
<keyword evidence="5 7" id="KW-1133">Transmembrane helix</keyword>
<comment type="subcellular location">
    <subcellularLocation>
        <location evidence="1">Endomembrane system</location>
        <topology evidence="1">Multi-pass membrane protein</topology>
    </subcellularLocation>
</comment>
<feature type="transmembrane region" description="Helical" evidence="7">
    <location>
        <begin position="236"/>
        <end position="255"/>
    </location>
</feature>
<dbReference type="PROSITE" id="PS50850">
    <property type="entry name" value="MFS"/>
    <property type="match status" value="1"/>
</dbReference>
<dbReference type="OrthoDB" id="3437016at2759"/>
<dbReference type="InterPro" id="IPR020846">
    <property type="entry name" value="MFS_dom"/>
</dbReference>
<dbReference type="Gene3D" id="1.20.1250.20">
    <property type="entry name" value="MFS general substrate transporter like domains"/>
    <property type="match status" value="1"/>
</dbReference>
<evidence type="ECO:0000256" key="4">
    <source>
        <dbReference type="ARBA" id="ARBA00022692"/>
    </source>
</evidence>
<reference evidence="9 10" key="1">
    <citation type="submission" date="2016-02" db="EMBL/GenBank/DDBJ databases">
        <title>Comparative genomic and transcriptomic foundation for Pichia pastoris.</title>
        <authorList>
            <person name="Love K.R."/>
            <person name="Shah K.A."/>
            <person name="Whittaker C.A."/>
            <person name="Wu J."/>
            <person name="Bartlett M.C."/>
            <person name="Ma D."/>
            <person name="Leeson R.L."/>
            <person name="Priest M."/>
            <person name="Young S.K."/>
            <person name="Love J.C."/>
        </authorList>
    </citation>
    <scope>NUCLEOTIDE SEQUENCE [LARGE SCALE GENOMIC DNA]</scope>
    <source>
        <strain evidence="9 10">ATCC 28485</strain>
    </source>
</reference>
<sequence>MPEQNPESEALLRAEELLPPNILDTSTGVEGIVANEIATENELTNRVESETSSTYGAVAQVSENEENVGSSSSPSVSLRRKKLKKRKSEQFGASGYAVPPPQLYFILGSIFMGAFLAALDSTVVTTLLTVISSDLDALPKFSWIATSYLLAMAAFQPLFGKLSDIFGRKCLLILCNLLFSCGCLICALPKHFGGTFTTLIVGRFLTGLSSGGLTTLGTIAMSDLISLRKRGIFQGIANIFFALGASTGGLVGGFISDAYGWRWVFLGQVPLAFIGAVVVYLFMNLPSGSLGLGVQDTDTMSKLKRIDVFGSVTLITALACAMLAADLGGQKLLYNTWPFAALVTGFVAFSLVFAYVELYSATEPIVPVRLLANRTVLASSLANWFGTMAGFTCLYYIPIYFTTVLEFSSTENGLRFVPSVFLASLSSVGAGFYMKLTGRYLWFAIITSFLSILGVIHVVLIKPTIPVWDQYSLLILPYCGYSAMLTVTLLALIAAVPPEQQASSTSIQYAFRSTGSTLGMSLASAFFQSVLIRNLPKRLQDAAPPDVSPKVLKKVIKNALRNGEYVRVAPEWAIDSIKSTYESSCKAAFLFALVTVTLGFVSICFVKEHKLHTNISRK</sequence>
<organism evidence="9 10">
    <name type="scientific">Komagataella pastoris</name>
    <name type="common">Yeast</name>
    <name type="synonym">Pichia pastoris</name>
    <dbReference type="NCBI Taxonomy" id="4922"/>
    <lineage>
        <taxon>Eukaryota</taxon>
        <taxon>Fungi</taxon>
        <taxon>Dikarya</taxon>
        <taxon>Ascomycota</taxon>
        <taxon>Saccharomycotina</taxon>
        <taxon>Pichiomycetes</taxon>
        <taxon>Pichiales</taxon>
        <taxon>Pichiaceae</taxon>
        <taxon>Komagataella</taxon>
    </lineage>
</organism>
<proteinExistence type="inferred from homology"/>
<evidence type="ECO:0000256" key="6">
    <source>
        <dbReference type="ARBA" id="ARBA00023136"/>
    </source>
</evidence>
<evidence type="ECO:0000256" key="1">
    <source>
        <dbReference type="ARBA" id="ARBA00004127"/>
    </source>
</evidence>
<feature type="transmembrane region" description="Helical" evidence="7">
    <location>
        <begin position="204"/>
        <end position="224"/>
    </location>
</feature>
<dbReference type="PANTHER" id="PTHR23501:SF191">
    <property type="entry name" value="VACUOLAR BASIC AMINO ACID TRANSPORTER 4"/>
    <property type="match status" value="1"/>
</dbReference>
<dbReference type="Proteomes" id="UP000094565">
    <property type="component" value="Chromosome 4"/>
</dbReference>
<feature type="transmembrane region" description="Helical" evidence="7">
    <location>
        <begin position="473"/>
        <end position="497"/>
    </location>
</feature>
<name>A0A1B2JJ26_PICPA</name>
<dbReference type="GO" id="GO:0012505">
    <property type="term" value="C:endomembrane system"/>
    <property type="evidence" value="ECO:0007669"/>
    <property type="project" value="UniProtKB-SubCell"/>
</dbReference>
<dbReference type="GO" id="GO:0015174">
    <property type="term" value="F:basic amino acid transmembrane transporter activity"/>
    <property type="evidence" value="ECO:0007669"/>
    <property type="project" value="TreeGrafter"/>
</dbReference>
<feature type="transmembrane region" description="Helical" evidence="7">
    <location>
        <begin position="440"/>
        <end position="461"/>
    </location>
</feature>
<dbReference type="InterPro" id="IPR036259">
    <property type="entry name" value="MFS_trans_sf"/>
</dbReference>
<dbReference type="PANTHER" id="PTHR23501">
    <property type="entry name" value="MAJOR FACILITATOR SUPERFAMILY"/>
    <property type="match status" value="1"/>
</dbReference>
<feature type="transmembrane region" description="Helical" evidence="7">
    <location>
        <begin position="509"/>
        <end position="531"/>
    </location>
</feature>
<keyword evidence="6 7" id="KW-0472">Membrane</keyword>
<feature type="transmembrane region" description="Helical" evidence="7">
    <location>
        <begin position="413"/>
        <end position="433"/>
    </location>
</feature>
<keyword evidence="10" id="KW-1185">Reference proteome</keyword>
<accession>A0A1B2JJ26</accession>
<feature type="transmembrane region" description="Helical" evidence="7">
    <location>
        <begin position="306"/>
        <end position="325"/>
    </location>
</feature>
<dbReference type="AlphaFoldDB" id="A0A1B2JJ26"/>